<keyword evidence="3" id="KW-1185">Reference proteome</keyword>
<proteinExistence type="predicted"/>
<sequence length="200" mass="21522">MTRIVMGRVLLLLAALPATGTVLAGDRPTLDAARRAVAATIDMLPPDDIVFDYRPVDIRVADLDGAGTRGIVYTYTATTSGSTGSRPNELVVMTALRPGDRRGQSPYPGNVPSDDRTFAILREVGYADDVSVHIPGELTGLEVVGGEIRVRFESRLESPTCQRAAVTAGGEPRASDCPPPGPHLWRYRWTPGQLTRVARD</sequence>
<name>A0ABW7CV50_9GAMM</name>
<organism evidence="2 3">
    <name type="scientific">Stenotrophomonas nematodicola</name>
    <dbReference type="NCBI Taxonomy" id="2656746"/>
    <lineage>
        <taxon>Bacteria</taxon>
        <taxon>Pseudomonadati</taxon>
        <taxon>Pseudomonadota</taxon>
        <taxon>Gammaproteobacteria</taxon>
        <taxon>Lysobacterales</taxon>
        <taxon>Lysobacteraceae</taxon>
        <taxon>Stenotrophomonas</taxon>
    </lineage>
</organism>
<dbReference type="RefSeq" id="WP_394161942.1">
    <property type="nucleotide sequence ID" value="NZ_JBHGCJ010000003.1"/>
</dbReference>
<feature type="signal peptide" evidence="1">
    <location>
        <begin position="1"/>
        <end position="24"/>
    </location>
</feature>
<evidence type="ECO:0000313" key="3">
    <source>
        <dbReference type="Proteomes" id="UP001605261"/>
    </source>
</evidence>
<feature type="chain" id="PRO_5045459343" evidence="1">
    <location>
        <begin position="25"/>
        <end position="200"/>
    </location>
</feature>
<accession>A0ABW7CV50</accession>
<evidence type="ECO:0000313" key="2">
    <source>
        <dbReference type="EMBL" id="MFG6108654.1"/>
    </source>
</evidence>
<reference evidence="2 3" key="1">
    <citation type="submission" date="2024-09" db="EMBL/GenBank/DDBJ databases">
        <authorList>
            <consortium name="All-Russian atlas of soil microorganisms"/>
            <consortium name="as a basis for the search for new antimicrobial producers and enzymes with unique properties"/>
            <person name="Sokolova E.A."/>
            <person name="Voronina E.N."/>
        </authorList>
    </citation>
    <scope>NUCLEOTIDE SEQUENCE [LARGE SCALE GENOMIC DNA]</scope>
    <source>
        <strain evidence="2 3">AF-22b-331.1</strain>
    </source>
</reference>
<comment type="caution">
    <text evidence="2">The sequence shown here is derived from an EMBL/GenBank/DDBJ whole genome shotgun (WGS) entry which is preliminary data.</text>
</comment>
<gene>
    <name evidence="2" type="ORF">ACEU0G_002645</name>
</gene>
<dbReference type="Proteomes" id="UP001605261">
    <property type="component" value="Unassembled WGS sequence"/>
</dbReference>
<protein>
    <submittedName>
        <fullName evidence="2">Uncharacterized protein</fullName>
    </submittedName>
</protein>
<keyword evidence="1" id="KW-0732">Signal</keyword>
<evidence type="ECO:0000256" key="1">
    <source>
        <dbReference type="SAM" id="SignalP"/>
    </source>
</evidence>
<dbReference type="EMBL" id="JBHGCJ010000003">
    <property type="protein sequence ID" value="MFG6108654.1"/>
    <property type="molecule type" value="Genomic_DNA"/>
</dbReference>